<dbReference type="PANTHER" id="PTHR43539">
    <property type="entry name" value="FLAVIN-BINDING MONOOXYGENASE-LIKE PROTEIN (AFU_ORTHOLOGUE AFUA_4G09220)"/>
    <property type="match status" value="1"/>
</dbReference>
<dbReference type="OrthoDB" id="8671611at2"/>
<reference evidence="8 9" key="1">
    <citation type="submission" date="2016-11" db="EMBL/GenBank/DDBJ databases">
        <authorList>
            <person name="Jaros S."/>
            <person name="Januszkiewicz K."/>
            <person name="Wedrychowicz H."/>
        </authorList>
    </citation>
    <scope>NUCLEOTIDE SEQUENCE [LARGE SCALE GENOMIC DNA]</scope>
    <source>
        <strain evidence="8 9">GAS86</strain>
    </source>
</reference>
<dbReference type="Pfam" id="PF13434">
    <property type="entry name" value="Lys_Orn_oxgnase"/>
    <property type="match status" value="1"/>
</dbReference>
<keyword evidence="7" id="KW-0560">Oxidoreductase</keyword>
<dbReference type="GO" id="GO:0050660">
    <property type="term" value="F:flavin adenine dinucleotide binding"/>
    <property type="evidence" value="ECO:0007669"/>
    <property type="project" value="TreeGrafter"/>
</dbReference>
<protein>
    <submittedName>
        <fullName evidence="8">Predicted flavoprotein CzcO associated with the cation diffusion facilitator CzcD</fullName>
    </submittedName>
</protein>
<dbReference type="RefSeq" id="WP_074268014.1">
    <property type="nucleotide sequence ID" value="NZ_FSRM01000002.1"/>
</dbReference>
<evidence type="ECO:0000313" key="8">
    <source>
        <dbReference type="EMBL" id="SIO51977.1"/>
    </source>
</evidence>
<keyword evidence="6" id="KW-0521">NADP</keyword>
<dbReference type="InterPro" id="IPR050982">
    <property type="entry name" value="Auxin_biosynth/cation_transpt"/>
</dbReference>
<keyword evidence="4" id="KW-0285">Flavoprotein</keyword>
<evidence type="ECO:0000256" key="7">
    <source>
        <dbReference type="ARBA" id="ARBA00023002"/>
    </source>
</evidence>
<dbReference type="InterPro" id="IPR036188">
    <property type="entry name" value="FAD/NAD-bd_sf"/>
</dbReference>
<dbReference type="Gene3D" id="3.50.50.60">
    <property type="entry name" value="FAD/NAD(P)-binding domain"/>
    <property type="match status" value="1"/>
</dbReference>
<evidence type="ECO:0000256" key="3">
    <source>
        <dbReference type="ARBA" id="ARBA00007588"/>
    </source>
</evidence>
<dbReference type="Proteomes" id="UP000184693">
    <property type="component" value="Unassembled WGS sequence"/>
</dbReference>
<comment type="similarity">
    <text evidence="3">Belongs to the lysine N(6)-hydroxylase/L-ornithine N(5)-oxygenase family.</text>
</comment>
<evidence type="ECO:0000256" key="6">
    <source>
        <dbReference type="ARBA" id="ARBA00022857"/>
    </source>
</evidence>
<dbReference type="GO" id="GO:0004497">
    <property type="term" value="F:monooxygenase activity"/>
    <property type="evidence" value="ECO:0007669"/>
    <property type="project" value="TreeGrafter"/>
</dbReference>
<dbReference type="InterPro" id="IPR025700">
    <property type="entry name" value="Lys/Orn_oxygenase"/>
</dbReference>
<evidence type="ECO:0000256" key="5">
    <source>
        <dbReference type="ARBA" id="ARBA00022827"/>
    </source>
</evidence>
<keyword evidence="5" id="KW-0274">FAD</keyword>
<evidence type="ECO:0000313" key="9">
    <source>
        <dbReference type="Proteomes" id="UP000184693"/>
    </source>
</evidence>
<comment type="pathway">
    <text evidence="2">Siderophore biosynthesis.</text>
</comment>
<sequence length="497" mass="54051">MRESALTRLASLDDLEARLAQDLQWLCLPPAGWSPRRTIDGAAVTDVLIVGGGMCGLAAAGALKLLGVDNMRIVDKAPLGTEGPWITFARMETLRSPKDLTGPCLGVPALTFRAWYEAQFGTDAWQSLDKIPRVQWMDYLVWYRRVLGLEIESETTVLAIRPATPANSVLEVTLATPTGEERVLARHVVLATGRDGGGQPQVPAMAKKLSRQRWAHSADEIDFAALRDKRVAVVGAGASAMDNAATALEAGAARLDMFIRRKDLPRINKLTGVSSPGLAHGFASLPDAWKWRFNSYAMATQTPPPRSSTLRVSRHEQAYFHLGSPVEDVVEEGNELVVQTPHGRYTLDFIIFATGFTTDLQVRPELATVAGNIRLWKDAFDASQEGPNYELANSPYLGAAFECQEKVAGSCPSVGRIHLFNYSALASQGKLSGDIPAVSIGAERLAQGIVSRMFCDDCDEHYAALQAYAKPELFGDEWTDADEEQRSLDVAPQAKAS</sequence>
<accession>A0A1N6K6N8</accession>
<dbReference type="SUPFAM" id="SSF51905">
    <property type="entry name" value="FAD/NAD(P)-binding domain"/>
    <property type="match status" value="1"/>
</dbReference>
<organism evidence="8 9">
    <name type="scientific">Paraburkholderia phenazinium</name>
    <dbReference type="NCBI Taxonomy" id="60549"/>
    <lineage>
        <taxon>Bacteria</taxon>
        <taxon>Pseudomonadati</taxon>
        <taxon>Pseudomonadota</taxon>
        <taxon>Betaproteobacteria</taxon>
        <taxon>Burkholderiales</taxon>
        <taxon>Burkholderiaceae</taxon>
        <taxon>Paraburkholderia</taxon>
    </lineage>
</organism>
<proteinExistence type="inferred from homology"/>
<evidence type="ECO:0000256" key="4">
    <source>
        <dbReference type="ARBA" id="ARBA00022630"/>
    </source>
</evidence>
<gene>
    <name evidence="8" type="ORF">SAMN05444168_6139</name>
</gene>
<comment type="cofactor">
    <cofactor evidence="1">
        <name>FAD</name>
        <dbReference type="ChEBI" id="CHEBI:57692"/>
    </cofactor>
</comment>
<evidence type="ECO:0000256" key="1">
    <source>
        <dbReference type="ARBA" id="ARBA00001974"/>
    </source>
</evidence>
<dbReference type="PANTHER" id="PTHR43539:SF91">
    <property type="entry name" value="FAD-DEPENDENT URATE HYDROXYLASE"/>
    <property type="match status" value="1"/>
</dbReference>
<dbReference type="PRINTS" id="PR00411">
    <property type="entry name" value="PNDRDTASEI"/>
</dbReference>
<evidence type="ECO:0000256" key="2">
    <source>
        <dbReference type="ARBA" id="ARBA00004924"/>
    </source>
</evidence>
<name>A0A1N6K6N8_9BURK</name>
<dbReference type="PRINTS" id="PR00368">
    <property type="entry name" value="FADPNR"/>
</dbReference>
<dbReference type="AlphaFoldDB" id="A0A1N6K6N8"/>
<dbReference type="EMBL" id="FSRM01000002">
    <property type="protein sequence ID" value="SIO51977.1"/>
    <property type="molecule type" value="Genomic_DNA"/>
</dbReference>